<name>A0A344TMD2_9BACT</name>
<evidence type="ECO:0000256" key="5">
    <source>
        <dbReference type="ARBA" id="ARBA00022826"/>
    </source>
</evidence>
<dbReference type="Pfam" id="PF00520">
    <property type="entry name" value="Ion_trans"/>
    <property type="match status" value="1"/>
</dbReference>
<keyword evidence="2" id="KW-0813">Transport</keyword>
<keyword evidence="9" id="KW-0406">Ion transport</keyword>
<evidence type="ECO:0000256" key="6">
    <source>
        <dbReference type="ARBA" id="ARBA00022882"/>
    </source>
</evidence>
<dbReference type="PANTHER" id="PTHR11537">
    <property type="entry name" value="VOLTAGE-GATED POTASSIUM CHANNEL"/>
    <property type="match status" value="1"/>
</dbReference>
<evidence type="ECO:0000313" key="15">
    <source>
        <dbReference type="Proteomes" id="UP000251993"/>
    </source>
</evidence>
<keyword evidence="10 12" id="KW-0472">Membrane</keyword>
<feature type="transmembrane region" description="Helical" evidence="12">
    <location>
        <begin position="220"/>
        <end position="245"/>
    </location>
</feature>
<dbReference type="FunFam" id="1.10.287.70:FF:000028">
    <property type="entry name" value="potassium voltage-gated channel subfamily D member 3"/>
    <property type="match status" value="1"/>
</dbReference>
<reference evidence="14 15" key="1">
    <citation type="submission" date="2018-07" db="EMBL/GenBank/DDBJ databases">
        <title>Genome sequencing of Runella.</title>
        <authorList>
            <person name="Baek M.-G."/>
            <person name="Yi H."/>
        </authorList>
    </citation>
    <scope>NUCLEOTIDE SEQUENCE [LARGE SCALE GENOMIC DNA]</scope>
    <source>
        <strain evidence="14 15">HYN0085</strain>
    </source>
</reference>
<dbReference type="PRINTS" id="PR00169">
    <property type="entry name" value="KCHANNEL"/>
</dbReference>
<evidence type="ECO:0000256" key="10">
    <source>
        <dbReference type="ARBA" id="ARBA00023136"/>
    </source>
</evidence>
<dbReference type="InterPro" id="IPR027359">
    <property type="entry name" value="Volt_channel_dom_sf"/>
</dbReference>
<dbReference type="Proteomes" id="UP000251993">
    <property type="component" value="Chromosome"/>
</dbReference>
<protein>
    <submittedName>
        <fullName evidence="14">Ion transporter</fullName>
    </submittedName>
</protein>
<keyword evidence="8 12" id="KW-1133">Transmembrane helix</keyword>
<evidence type="ECO:0000256" key="7">
    <source>
        <dbReference type="ARBA" id="ARBA00022958"/>
    </source>
</evidence>
<keyword evidence="6" id="KW-0851">Voltage-gated channel</keyword>
<evidence type="ECO:0000313" key="14">
    <source>
        <dbReference type="EMBL" id="AXE19803.1"/>
    </source>
</evidence>
<dbReference type="EMBL" id="CP030850">
    <property type="protein sequence ID" value="AXE19803.1"/>
    <property type="molecule type" value="Genomic_DNA"/>
</dbReference>
<sequence>MTLRKRVYNTLEFSAVGRRGLSLYINIALVSIIFINSVAIILHTVPEIRHYGLYESIFTDFEIFSVIIFTIEYGLRIWSCVENPRYGNGWKGRLRYIFSFWAIVDFLGIFPFYFTLLTSDFGIIRILRVFRLFRLFRVTRYSRALKMIRGVLLETKEELLICFSFIIFTLLISSSVMYYLEHNIQPERFKSIPATLWWGVITMTTTGYGDMYPMTAAGKFFGGIVLILGIALFALPTGIIASGFMEQIRRDKGRKYIQCPHCDEWVDLQEVKHVHKPEEKE</sequence>
<dbReference type="KEGG" id="run:DR864_19680"/>
<keyword evidence="5" id="KW-0631">Potassium channel</keyword>
<dbReference type="Gene3D" id="1.10.287.70">
    <property type="match status" value="1"/>
</dbReference>
<dbReference type="GO" id="GO:0008076">
    <property type="term" value="C:voltage-gated potassium channel complex"/>
    <property type="evidence" value="ECO:0007669"/>
    <property type="project" value="InterPro"/>
</dbReference>
<gene>
    <name evidence="14" type="ORF">DR864_19680</name>
</gene>
<evidence type="ECO:0000256" key="3">
    <source>
        <dbReference type="ARBA" id="ARBA00022538"/>
    </source>
</evidence>
<feature type="transmembrane region" description="Helical" evidence="12">
    <location>
        <begin position="57"/>
        <end position="75"/>
    </location>
</feature>
<feature type="transmembrane region" description="Helical" evidence="12">
    <location>
        <begin position="96"/>
        <end position="116"/>
    </location>
</feature>
<dbReference type="GO" id="GO:0001508">
    <property type="term" value="P:action potential"/>
    <property type="evidence" value="ECO:0007669"/>
    <property type="project" value="TreeGrafter"/>
</dbReference>
<keyword evidence="4 12" id="KW-0812">Transmembrane</keyword>
<dbReference type="SUPFAM" id="SSF81324">
    <property type="entry name" value="Voltage-gated potassium channels"/>
    <property type="match status" value="1"/>
</dbReference>
<keyword evidence="7" id="KW-0630">Potassium</keyword>
<dbReference type="Gene3D" id="1.20.120.350">
    <property type="entry name" value="Voltage-gated potassium channels. Chain C"/>
    <property type="match status" value="1"/>
</dbReference>
<keyword evidence="11" id="KW-0407">Ion channel</keyword>
<dbReference type="InterPro" id="IPR005821">
    <property type="entry name" value="Ion_trans_dom"/>
</dbReference>
<dbReference type="AlphaFoldDB" id="A0A344TMD2"/>
<organism evidence="14 15">
    <name type="scientific">Runella rosea</name>
    <dbReference type="NCBI Taxonomy" id="2259595"/>
    <lineage>
        <taxon>Bacteria</taxon>
        <taxon>Pseudomonadati</taxon>
        <taxon>Bacteroidota</taxon>
        <taxon>Cytophagia</taxon>
        <taxon>Cytophagales</taxon>
        <taxon>Spirosomataceae</taxon>
        <taxon>Runella</taxon>
    </lineage>
</organism>
<feature type="transmembrane region" description="Helical" evidence="12">
    <location>
        <begin position="159"/>
        <end position="180"/>
    </location>
</feature>
<proteinExistence type="predicted"/>
<feature type="domain" description="Ion transport" evidence="13">
    <location>
        <begin position="24"/>
        <end position="250"/>
    </location>
</feature>
<dbReference type="OrthoDB" id="9799090at2"/>
<evidence type="ECO:0000256" key="2">
    <source>
        <dbReference type="ARBA" id="ARBA00022448"/>
    </source>
</evidence>
<dbReference type="InterPro" id="IPR028325">
    <property type="entry name" value="VG_K_chnl"/>
</dbReference>
<evidence type="ECO:0000256" key="4">
    <source>
        <dbReference type="ARBA" id="ARBA00022692"/>
    </source>
</evidence>
<comment type="subcellular location">
    <subcellularLocation>
        <location evidence="1">Membrane</location>
        <topology evidence="1">Multi-pass membrane protein</topology>
    </subcellularLocation>
</comment>
<evidence type="ECO:0000259" key="13">
    <source>
        <dbReference type="Pfam" id="PF00520"/>
    </source>
</evidence>
<keyword evidence="15" id="KW-1185">Reference proteome</keyword>
<feature type="transmembrane region" description="Helical" evidence="12">
    <location>
        <begin position="21"/>
        <end position="45"/>
    </location>
</feature>
<evidence type="ECO:0000256" key="1">
    <source>
        <dbReference type="ARBA" id="ARBA00004141"/>
    </source>
</evidence>
<accession>A0A344TMD2</accession>
<dbReference type="PANTHER" id="PTHR11537:SF254">
    <property type="entry name" value="POTASSIUM VOLTAGE-GATED CHANNEL PROTEIN SHAB"/>
    <property type="match status" value="1"/>
</dbReference>
<evidence type="ECO:0000256" key="9">
    <source>
        <dbReference type="ARBA" id="ARBA00023065"/>
    </source>
</evidence>
<evidence type="ECO:0000256" key="11">
    <source>
        <dbReference type="ARBA" id="ARBA00023303"/>
    </source>
</evidence>
<evidence type="ECO:0000256" key="8">
    <source>
        <dbReference type="ARBA" id="ARBA00022989"/>
    </source>
</evidence>
<keyword evidence="3" id="KW-0633">Potassium transport</keyword>
<evidence type="ECO:0000256" key="12">
    <source>
        <dbReference type="SAM" id="Phobius"/>
    </source>
</evidence>
<dbReference type="GO" id="GO:0005249">
    <property type="term" value="F:voltage-gated potassium channel activity"/>
    <property type="evidence" value="ECO:0007669"/>
    <property type="project" value="InterPro"/>
</dbReference>